<organism evidence="2 3">
    <name type="scientific">Sphingomonas jinjuensis</name>
    <dbReference type="NCBI Taxonomy" id="535907"/>
    <lineage>
        <taxon>Bacteria</taxon>
        <taxon>Pseudomonadati</taxon>
        <taxon>Pseudomonadota</taxon>
        <taxon>Alphaproteobacteria</taxon>
        <taxon>Sphingomonadales</taxon>
        <taxon>Sphingomonadaceae</taxon>
        <taxon>Sphingomonas</taxon>
    </lineage>
</organism>
<dbReference type="RefSeq" id="WP_183985189.1">
    <property type="nucleotide sequence ID" value="NZ_JACIEV010000007.1"/>
</dbReference>
<keyword evidence="1" id="KW-0732">Signal</keyword>
<sequence length="683" mass="72846">MTPMLRSAVFAAAALLPAALLAQSQKSADVGPPRREGLNLNSFTQAGPVAAHVLLRSGDDPRLIVAFPAGNSGVGLWFDKVATPAEWTLAASPKPLSTTDARGRALHGVVFPATIKAKRLTVKRALLTSIRVIRDYQALGTAPAGIEAPVRTTARELTWSRDRLDGAAGYRLSLRVDRGTLDGTTLTAGPDGTIAVTVTALTGEEPLTPFAPGTLLNADAAANPQARDALRFLSYHEKFLAGSWRFLTYFGRDTLMSVRLLMPALQPAAVETGLRSVLERLAPDGNVAHEEDIGEFAVLDHRRDGEGLSAKPIYDYKMVDSPFLLGPVARAWMIEDPRGRARAKAFLGETHGGQRMGDALMANVRFVIGRATPFARDPQWNRLIALREGMDAGEWRDSNDGLGGGRYPYDINAVLVPAALESIAEMARAGLLTPYAKPADRAMLAEVGAMAATWSAKAPGLFAQTVAPAEARAAITRYAAAMGVPAEPALRAVAMAPVRYDAIALDRQGKPVRIVHSDGGFAMLFGRPDATTLDTTATTIAQPYPAGLMTGIGMLVANPVYADAALQKRFGPNAYHGVVVWSWQQALVAAGIARQLARRDLPAATCQKLTRTQGELWRAIDAGRSVANSELWSWRYADGGYRIAPFGASGADADESNAAQLWSTVYLAVKRPTGTPACATRAR</sequence>
<proteinExistence type="predicted"/>
<reference evidence="2 3" key="1">
    <citation type="submission" date="2020-08" db="EMBL/GenBank/DDBJ databases">
        <title>Genomic Encyclopedia of Type Strains, Phase IV (KMG-IV): sequencing the most valuable type-strain genomes for metagenomic binning, comparative biology and taxonomic classification.</title>
        <authorList>
            <person name="Goeker M."/>
        </authorList>
    </citation>
    <scope>NUCLEOTIDE SEQUENCE [LARGE SCALE GENOMIC DNA]</scope>
    <source>
        <strain evidence="2 3">YC6723</strain>
    </source>
</reference>
<evidence type="ECO:0008006" key="4">
    <source>
        <dbReference type="Google" id="ProtNLM"/>
    </source>
</evidence>
<evidence type="ECO:0000313" key="2">
    <source>
        <dbReference type="EMBL" id="MBB4154540.1"/>
    </source>
</evidence>
<gene>
    <name evidence="2" type="ORF">GGQ80_002456</name>
</gene>
<feature type="chain" id="PRO_5032841957" description="Lipoprotein" evidence="1">
    <location>
        <begin position="23"/>
        <end position="683"/>
    </location>
</feature>
<dbReference type="Proteomes" id="UP000529795">
    <property type="component" value="Unassembled WGS sequence"/>
</dbReference>
<dbReference type="AlphaFoldDB" id="A0A840F9A4"/>
<keyword evidence="3" id="KW-1185">Reference proteome</keyword>
<evidence type="ECO:0000256" key="1">
    <source>
        <dbReference type="SAM" id="SignalP"/>
    </source>
</evidence>
<name>A0A840F9A4_9SPHN</name>
<evidence type="ECO:0000313" key="3">
    <source>
        <dbReference type="Proteomes" id="UP000529795"/>
    </source>
</evidence>
<dbReference type="EMBL" id="JACIEV010000007">
    <property type="protein sequence ID" value="MBB4154540.1"/>
    <property type="molecule type" value="Genomic_DNA"/>
</dbReference>
<comment type="caution">
    <text evidence="2">The sequence shown here is derived from an EMBL/GenBank/DDBJ whole genome shotgun (WGS) entry which is preliminary data.</text>
</comment>
<protein>
    <recommendedName>
        <fullName evidence="4">Lipoprotein</fullName>
    </recommendedName>
</protein>
<feature type="signal peptide" evidence="1">
    <location>
        <begin position="1"/>
        <end position="22"/>
    </location>
</feature>
<accession>A0A840F9A4</accession>